<evidence type="ECO:0000313" key="1">
    <source>
        <dbReference type="EMBL" id="ATW58282.1"/>
    </source>
</evidence>
<evidence type="ECO:0000313" key="2">
    <source>
        <dbReference type="Proteomes" id="UP000241096"/>
    </source>
</evidence>
<dbReference type="Proteomes" id="UP000241096">
    <property type="component" value="Segment"/>
</dbReference>
<protein>
    <submittedName>
        <fullName evidence="1">Uncharacterized protein</fullName>
    </submittedName>
</protein>
<dbReference type="EMBL" id="MG018930">
    <property type="protein sequence ID" value="ATW58282.1"/>
    <property type="molecule type" value="Genomic_DNA"/>
</dbReference>
<accession>A0A2H4P7X6</accession>
<reference evidence="1 2" key="1">
    <citation type="submission" date="2017-09" db="EMBL/GenBank/DDBJ databases">
        <authorList>
            <person name="Ehlers B."/>
            <person name="Leendertz F.H."/>
        </authorList>
    </citation>
    <scope>NUCLEOTIDE SEQUENCE [LARGE SCALE GENOMIC DNA]</scope>
</reference>
<proteinExistence type="predicted"/>
<organism evidence="1 2">
    <name type="scientific">Pseudomonas phage ventosus</name>
    <dbReference type="NCBI Taxonomy" id="2048980"/>
    <lineage>
        <taxon>Viruses</taxon>
        <taxon>Duplodnaviria</taxon>
        <taxon>Heunggongvirae</taxon>
        <taxon>Uroviricota</taxon>
        <taxon>Caudoviricetes</taxon>
        <taxon>Vandenendeviridae</taxon>
        <taxon>Gorskivirinae</taxon>
        <taxon>Ventosusvirus</taxon>
        <taxon>Ventosusvirus ventosus</taxon>
    </lineage>
</organism>
<sequence>MSLEAAIEKIRACQSPEEKAKRDLEFRLRMIQHEKERAARAKCPECGVDTGKYSHTFRCYYRGL</sequence>
<keyword evidence="2" id="KW-1185">Reference proteome</keyword>
<gene>
    <name evidence="1" type="ORF">CNR37_00075</name>
</gene>
<name>A0A2H4P7X6_9CAUD</name>